<sequence>MPNQPQVQTGHTPDLLRQLASSGARDATDSLPCFGERLSRLFGLGDTMTLDAAIAFRTRQPGMPQKALADRLTGELATLRQALVRRIQAYGEELDAEGESSSEQALNAWLALQRKVAANSRQLRDKVRKAMKDQGQTLARLAALDEVFDHTMAGYTAQSFSYIPRVLEQRFENPQTASGQTTDGFHRYCEEARSLLFAELDVRLEPVLGLLEACHHEVNKTP</sequence>
<dbReference type="EMBL" id="JAFKDB010000019">
    <property type="protein sequence ID" value="MBN7770923.1"/>
    <property type="molecule type" value="Genomic_DNA"/>
</dbReference>
<reference evidence="1 2" key="1">
    <citation type="submission" date="2021-02" db="EMBL/GenBank/DDBJ databases">
        <title>PHA producing bacteria isolated from coastal sediment in Guangdong, Shenzhen.</title>
        <authorList>
            <person name="Zheng W."/>
            <person name="Yu S."/>
            <person name="Huang Y."/>
        </authorList>
    </citation>
    <scope>NUCLEOTIDE SEQUENCE [LARGE SCALE GENOMIC DNA]</scope>
    <source>
        <strain evidence="1 2">TN21-5</strain>
    </source>
</reference>
<evidence type="ECO:0000313" key="2">
    <source>
        <dbReference type="Proteomes" id="UP000664344"/>
    </source>
</evidence>
<evidence type="ECO:0000313" key="1">
    <source>
        <dbReference type="EMBL" id="MBN7770923.1"/>
    </source>
</evidence>
<protein>
    <submittedName>
        <fullName evidence="1">DUF3348 family protein</fullName>
    </submittedName>
</protein>
<dbReference type="Proteomes" id="UP000664344">
    <property type="component" value="Unassembled WGS sequence"/>
</dbReference>
<dbReference type="Pfam" id="PF11828">
    <property type="entry name" value="DUF3348"/>
    <property type="match status" value="1"/>
</dbReference>
<comment type="caution">
    <text evidence="1">The sequence shown here is derived from an EMBL/GenBank/DDBJ whole genome shotgun (WGS) entry which is preliminary data.</text>
</comment>
<dbReference type="InterPro" id="IPR021783">
    <property type="entry name" value="DUF3348"/>
</dbReference>
<accession>A0ABS3BHE2</accession>
<keyword evidence="2" id="KW-1185">Reference proteome</keyword>
<dbReference type="RefSeq" id="WP_206557898.1">
    <property type="nucleotide sequence ID" value="NZ_JAFKDB010000019.1"/>
</dbReference>
<name>A0ABS3BHE2_9GAMM</name>
<proteinExistence type="predicted"/>
<gene>
    <name evidence="1" type="ORF">JYP53_13535</name>
</gene>
<organism evidence="1 2">
    <name type="scientific">Marinobacter daepoensis</name>
    <dbReference type="NCBI Taxonomy" id="262077"/>
    <lineage>
        <taxon>Bacteria</taxon>
        <taxon>Pseudomonadati</taxon>
        <taxon>Pseudomonadota</taxon>
        <taxon>Gammaproteobacteria</taxon>
        <taxon>Pseudomonadales</taxon>
        <taxon>Marinobacteraceae</taxon>
        <taxon>Marinobacter</taxon>
    </lineage>
</organism>